<dbReference type="GO" id="GO:0005739">
    <property type="term" value="C:mitochondrion"/>
    <property type="evidence" value="ECO:0007669"/>
    <property type="project" value="TreeGrafter"/>
</dbReference>
<gene>
    <name evidence="5" type="ORF">PFHG_01537</name>
</gene>
<evidence type="ECO:0000259" key="4">
    <source>
        <dbReference type="Pfam" id="PF11556"/>
    </source>
</evidence>
<keyword evidence="2" id="KW-0812">Transmembrane</keyword>
<dbReference type="GO" id="GO:0022904">
    <property type="term" value="P:respiratory electron transport chain"/>
    <property type="evidence" value="ECO:0007669"/>
    <property type="project" value="TreeGrafter"/>
</dbReference>
<dbReference type="OMA" id="LFDCSIY"/>
<evidence type="ECO:0000256" key="2">
    <source>
        <dbReference type="SAM" id="Phobius"/>
    </source>
</evidence>
<evidence type="ECO:0000313" key="6">
    <source>
        <dbReference type="Proteomes" id="UP000054289"/>
    </source>
</evidence>
<feature type="signal peptide" evidence="3">
    <location>
        <begin position="1"/>
        <end position="20"/>
    </location>
</feature>
<feature type="transmembrane region" description="Helical" evidence="2">
    <location>
        <begin position="1987"/>
        <end position="2004"/>
    </location>
</feature>
<dbReference type="KEGG" id="pfh:PFHG_01537"/>
<keyword evidence="2" id="KW-0472">Membrane</keyword>
<proteinExistence type="predicted"/>
<protein>
    <recommendedName>
        <fullName evidence="4">Erythrocyte binding antigen 175 C-terminal domain-containing protein</fullName>
    </recommendedName>
</protein>
<dbReference type="Proteomes" id="UP000054289">
    <property type="component" value="Unassembled WGS sequence"/>
</dbReference>
<dbReference type="OrthoDB" id="283575at2759"/>
<feature type="region of interest" description="Disordered" evidence="1">
    <location>
        <begin position="1214"/>
        <end position="1556"/>
    </location>
</feature>
<dbReference type="PANTHER" id="PTHR21024">
    <property type="entry name" value="GROWTH HORMONE-INDUCIBLE SOLUBLE PROTEIN-RELATED"/>
    <property type="match status" value="1"/>
</dbReference>
<dbReference type="InterPro" id="IPR021620">
    <property type="entry name" value="EBA-175_C"/>
</dbReference>
<evidence type="ECO:0000256" key="1">
    <source>
        <dbReference type="SAM" id="MobiDB-lite"/>
    </source>
</evidence>
<feature type="compositionally biased region" description="Basic and acidic residues" evidence="1">
    <location>
        <begin position="1214"/>
        <end position="1245"/>
    </location>
</feature>
<dbReference type="FunFam" id="1.10.1740.170:FF:000001">
    <property type="entry name" value="Erythrocyte binding antigen"/>
    <property type="match status" value="1"/>
</dbReference>
<dbReference type="GO" id="GO:0090324">
    <property type="term" value="P:negative regulation of oxidative phosphorylation"/>
    <property type="evidence" value="ECO:0007669"/>
    <property type="project" value="InterPro"/>
</dbReference>
<feature type="compositionally biased region" description="Basic and acidic residues" evidence="1">
    <location>
        <begin position="1256"/>
        <end position="1556"/>
    </location>
</feature>
<dbReference type="Gene3D" id="3.50.4.10">
    <property type="entry name" value="Hepatocyte Growth Factor"/>
    <property type="match status" value="2"/>
</dbReference>
<organism evidence="5 6">
    <name type="scientific">Plasmodium falciparum (isolate HB3)</name>
    <dbReference type="NCBI Taxonomy" id="137071"/>
    <lineage>
        <taxon>Eukaryota</taxon>
        <taxon>Sar</taxon>
        <taxon>Alveolata</taxon>
        <taxon>Apicomplexa</taxon>
        <taxon>Aconoidasida</taxon>
        <taxon>Haemosporida</taxon>
        <taxon>Plasmodiidae</taxon>
        <taxon>Plasmodium</taxon>
        <taxon>Plasmodium (Laverania)</taxon>
    </lineage>
</organism>
<feature type="chain" id="PRO_5005572404" description="Erythrocyte binding antigen 175 C-terminal domain-containing protein" evidence="3">
    <location>
        <begin position="21"/>
        <end position="2054"/>
    </location>
</feature>
<dbReference type="InterPro" id="IPR043057">
    <property type="entry name" value="EBA-175_C_sf"/>
</dbReference>
<dbReference type="Pfam" id="PF11556">
    <property type="entry name" value="EBA-175_VI"/>
    <property type="match status" value="1"/>
</dbReference>
<keyword evidence="3" id="KW-0732">Signal</keyword>
<feature type="region of interest" description="Disordered" evidence="1">
    <location>
        <begin position="1825"/>
        <end position="1845"/>
    </location>
</feature>
<reference evidence="5 6" key="1">
    <citation type="submission" date="2006-03" db="EMBL/GenBank/DDBJ databases">
        <title>Annotation of Plasmodium falciparum HB3.</title>
        <authorList>
            <consortium name="The Broad Institute Genome Sequencing Platform"/>
            <person name="Volkman S.K."/>
            <person name="Neafsey D.E."/>
            <person name="Dash A.P."/>
            <person name="Chitnis C.E."/>
            <person name="Hartl D.L."/>
            <person name="Young S.K."/>
            <person name="Zeng Q."/>
            <person name="Koehrsen M."/>
            <person name="Alvarado L."/>
            <person name="Berlin A."/>
            <person name="Borenstein D."/>
            <person name="Chapman S.B."/>
            <person name="Chen Z."/>
            <person name="Engels R."/>
            <person name="Freedman E."/>
            <person name="Gellesch M."/>
            <person name="Goldberg J."/>
            <person name="Griggs A."/>
            <person name="Gujja S."/>
            <person name="Heilman E.R."/>
            <person name="Heiman D.I."/>
            <person name="Howarth C."/>
            <person name="Jen D."/>
            <person name="Larson L."/>
            <person name="Mehta T."/>
            <person name="Neiman D."/>
            <person name="Park D."/>
            <person name="Pearson M."/>
            <person name="Roberts A."/>
            <person name="Saif S."/>
            <person name="Shea T."/>
            <person name="Shenoy N."/>
            <person name="Sisk P."/>
            <person name="Stolte C."/>
            <person name="Sykes S."/>
            <person name="Walk T."/>
            <person name="White J."/>
            <person name="Yandava C."/>
            <person name="Haas B."/>
            <person name="Henn M.R."/>
            <person name="Nusbaum C."/>
            <person name="Birren B."/>
        </authorList>
    </citation>
    <scope>NUCLEOTIDE SEQUENCE [LARGE SCALE GENOMIC DNA]</scope>
    <source>
        <strain evidence="5">HB3</strain>
    </source>
</reference>
<keyword evidence="2" id="KW-1133">Transmembrane helix</keyword>
<dbReference type="EMBL" id="CH671945">
    <property type="protein sequence ID" value="KOB59819.1"/>
    <property type="molecule type" value="Genomic_DNA"/>
</dbReference>
<feature type="domain" description="Erythrocyte binding antigen 175 C-terminal" evidence="4">
    <location>
        <begin position="1901"/>
        <end position="1979"/>
    </location>
</feature>
<dbReference type="PANTHER" id="PTHR21024:SF0">
    <property type="entry name" value="ELECTRON TRANSFER FLAVOPROTEIN REGULATORY FACTOR 1"/>
    <property type="match status" value="1"/>
</dbReference>
<evidence type="ECO:0000256" key="3">
    <source>
        <dbReference type="SAM" id="SignalP"/>
    </source>
</evidence>
<name>A0A0L7KA77_PLAFX</name>
<dbReference type="Gene3D" id="1.10.1740.170">
    <property type="entry name" value="Erythrocyte binding antigen 175 region VI"/>
    <property type="match status" value="1"/>
</dbReference>
<evidence type="ECO:0000313" key="5">
    <source>
        <dbReference type="EMBL" id="KOB59819.1"/>
    </source>
</evidence>
<accession>A0A0L7KA77</accession>
<dbReference type="InterPro" id="IPR052000">
    <property type="entry name" value="ETFRF1"/>
</dbReference>
<reference evidence="6" key="2">
    <citation type="submission" date="2006-03" db="EMBL/GenBank/DDBJ databases">
        <title>The genome sequence of the Plasmodium falciparum HB3.</title>
        <authorList>
            <consortium name="The Broad Institute Genome Sequencing Platform"/>
            <person name="Birren B."/>
            <person name="Lander E."/>
            <person name="Galagan J."/>
            <person name="Nusbaum C."/>
            <person name="Devon K."/>
            <person name="Henn M."/>
            <person name="Jaffe D."/>
            <person name="Butler J."/>
            <person name="Alvarez P."/>
            <person name="Gnerre S."/>
            <person name="Grabherr M."/>
            <person name="Kleber M."/>
            <person name="Mauceli E."/>
            <person name="Brockman W."/>
            <person name="MacCallum I.A."/>
            <person name="Rounsley S."/>
            <person name="Young S."/>
            <person name="LaButti K."/>
            <person name="Pushparaj V."/>
            <person name="DeCaprio D."/>
            <person name="Crawford M."/>
            <person name="Koehrsen M."/>
            <person name="Engels R."/>
            <person name="Montgomery P."/>
            <person name="Pearson M."/>
            <person name="Howarth C."/>
            <person name="Larson L."/>
            <person name="Luoma S."/>
            <person name="White J."/>
            <person name="Kodira C."/>
            <person name="Zeng Q."/>
            <person name="Oleary S."/>
            <person name="Yandava C."/>
            <person name="Alvarado L."/>
            <person name="Wirth D."/>
            <person name="Volkman S."/>
            <person name="Hartl D."/>
        </authorList>
    </citation>
    <scope>NUCLEOTIDE SEQUENCE [LARGE SCALE GENOMIC DNA]</scope>
</reference>
<feature type="region of interest" description="Disordered" evidence="1">
    <location>
        <begin position="1606"/>
        <end position="1752"/>
    </location>
</feature>
<sequence length="2054" mass="242992">MGVLKHFFFLLFLYVNNTSAINNPQEEFMDRFDINKNHVNIKWSNSGIHGKGKFKYEIEERDVLSEGNESEKSTICPNHVKEGTYKLGCPDYGKTFLMGFEDNKYSEEFLNEISFGFLNKKYKLPIEIPLNKSGLSMYQGLFKRCPYNKKHYSMIKNENEYDMCFRKFYNNSNISTRIYKRGKQNRKYIYFSSHGLGGRLGANIEEPLHKYKNDEHYVTKKMRYPEKIKNLFDCSIYSHCIGPCLYKDFNNSCFLNLPILFNHQTKECVIIGTHEEKRIHNCQSGSTDQNIQRCFLPVKKEKGNQWTYASSFIRTDYMTKCPPRFPLNHTMFGYFNYSTGKCETYYMNHEKRTLSFSKCIETLFNNIKKQDDVNNSSFLWGVWTIENNANEKTNLASMDNTGSCYFLKKKPTCVLKKENHFSFTILTANSFNLNQNIIYPELKNNSSKEGSSLIHFKDPKQTNKRVLYENNKKSKRNVRTKINSVNPFTIPSTLNTNEKEEYNKNEVKNYPNNNISYIQKVHSSFVNNRFNIHSDSSFKPIHKMIQMNIYTDNKLYNNNNQKIKDSNNNMNGMSVTQRSPSIGENQNGNPQQKYMERFDIPNNHIFIEWQKEGEYGNDEFKYNIISNKTAGTSQSLFHNYKDKTCPNHVYEGRAHGSCPNYGKAIIVQNLLGEEYDKNFNLNFLNEIRTGYLNKYFKKDVEISYENSGIAMHNNMLRSCPVHENEEKLFSVKTDYNYKMCKSKIFSNRFTMKEYDPKTRLFMYYGLYGLGGRLGANIKRDKQKEKKYEDNITLPMKNPSLIKNLFDCSIYSYCLGPCLENSFGNKCFRNLPAYYNHLTNECVILGTHEQERTNSCRRTKEEKKKPNCQILRKTTDSKDWTYVSSFIRPDYETKCPPRYPLKSKVFGTFDQKTGKCKSLMDKAYEVGINKFSVCLEYLFLVSPKDLYNSGRNNYWGIWAADHSVNENNIEIANGKCYHLVVKPTCVIDKENHFSFTALTANTVDFNQSVNIRKIEELTEYGNNDDVLKEKEINNEPIDNVNETKINRKSHVNSMERNKPSYKENEYDQMEKNVEDETYSEEFGLFEEARKTETGRIEEESKKKEAMKRAEDARRIEEARRAEDARRIEEARRAEDARRVEIARRVEDARRIEISRRAEDAKRIEAARRAIEVRRAELRKAEDARRIEAARRYENERRIEEARRYEDEKRIEAVKRAEEVRKDEEEAKRAEKERNNEEIRKFEEARMAHFARRQAAIKAEEKRKADELKKKAEEKKKAAELKKKAEEKKKADEVKKAEEKKKADELKKSEEKKKADELKKKAEEKKKADELKKKAEEKKKAENLKKAEEKKKAENLKKAEEKKKADELKKKAEEKKKADELKKKAEEKKKADELKKKAEEKKKAENLKKAEEKKKAENLKKAEEKKKADELKKKAEEKKKADEVKKAEEKKKADELKKKAEEKKKADELKKKAEEKKKADELKKKAEEKKKADELKKAEEKKKADELKKAEEKKKADELKKAEEKKKADELEKAEELKKAEEKKKVEQKKREEERRNMALRRAEILKQIEKKRIEEVMKLYEEEKKMKAEQLKKEEEEKIKAEQLKKEEEEKKKVEQLKKKEEEEKKKAEQLKKEEEENKIKAEQLKKKEEEEKKKAEELKKEEEEEKKKAEQLKKEEEEKKKVEQLKKKEEEEKKKAEQLKKEEEENKIKVEQLKKEEEEEKKKAEQLKKEEEEKKKVQQLKKEEEKKAEEIRKEKEAVIEEELKKEDEKRRMEVEKKIKDTKDNFENIQEGNNKNTPYINKEMFDSEIKEVVITKNMQLNEADAFEKHNSENSKSSNKNADFSKEKDLLEDDIENILETDENEKINKDDIERSNNNMKGNNNDIIYTKLDVEEYKKRDVNETREKIIKISKKNMCNNDFSSKYCDYMKDNISSGTCSNEERKSLCCSISDFCLKYFDHNSNKYYDCTKIEFADPLYRCFKKKEFSNMVYFAGAGIVLILLFVIGSKMIIGKWFEEATFDEMDLNYDKIYTLAMINNEETQVSNPLSYSEENIIK</sequence>